<dbReference type="VEuPathDB" id="FungiDB:Z518_01002"/>
<dbReference type="GO" id="GO:0016616">
    <property type="term" value="F:oxidoreductase activity, acting on the CH-OH group of donors, NAD or NADP as acceptor"/>
    <property type="evidence" value="ECO:0007669"/>
    <property type="project" value="TreeGrafter"/>
</dbReference>
<keyword evidence="3" id="KW-1133">Transmembrane helix</keyword>
<evidence type="ECO:0000313" key="6">
    <source>
        <dbReference type="Proteomes" id="UP000053617"/>
    </source>
</evidence>
<gene>
    <name evidence="5" type="ORF">Z518_01002</name>
</gene>
<dbReference type="InterPro" id="IPR050425">
    <property type="entry name" value="NAD(P)_dehydrat-like"/>
</dbReference>
<evidence type="ECO:0000313" key="5">
    <source>
        <dbReference type="EMBL" id="KIX09921.1"/>
    </source>
</evidence>
<evidence type="ECO:0000256" key="3">
    <source>
        <dbReference type="SAM" id="Phobius"/>
    </source>
</evidence>
<dbReference type="Pfam" id="PF01370">
    <property type="entry name" value="Epimerase"/>
    <property type="match status" value="1"/>
</dbReference>
<keyword evidence="3" id="KW-0812">Transmembrane</keyword>
<dbReference type="Proteomes" id="UP000053617">
    <property type="component" value="Unassembled WGS sequence"/>
</dbReference>
<protein>
    <recommendedName>
        <fullName evidence="4">NAD-dependent epimerase/dehydratase domain-containing protein</fullName>
    </recommendedName>
</protein>
<dbReference type="InterPro" id="IPR036291">
    <property type="entry name" value="NAD(P)-bd_dom_sf"/>
</dbReference>
<dbReference type="PANTHER" id="PTHR10366:SF564">
    <property type="entry name" value="STEROL-4-ALPHA-CARBOXYLATE 3-DEHYDROGENASE, DECARBOXYLATING"/>
    <property type="match status" value="1"/>
</dbReference>
<dbReference type="Gene3D" id="3.40.50.720">
    <property type="entry name" value="NAD(P)-binding Rossmann-like Domain"/>
    <property type="match status" value="1"/>
</dbReference>
<reference evidence="5 6" key="1">
    <citation type="submission" date="2015-01" db="EMBL/GenBank/DDBJ databases">
        <title>The Genome Sequence of Rhinocladiella mackenzie CBS 650.93.</title>
        <authorList>
            <consortium name="The Broad Institute Genomics Platform"/>
            <person name="Cuomo C."/>
            <person name="de Hoog S."/>
            <person name="Gorbushina A."/>
            <person name="Stielow B."/>
            <person name="Teixiera M."/>
            <person name="Abouelleil A."/>
            <person name="Chapman S.B."/>
            <person name="Priest M."/>
            <person name="Young S.K."/>
            <person name="Wortman J."/>
            <person name="Nusbaum C."/>
            <person name="Birren B."/>
        </authorList>
    </citation>
    <scope>NUCLEOTIDE SEQUENCE [LARGE SCALE GENOMIC DNA]</scope>
    <source>
        <strain evidence="5 6">CBS 650.93</strain>
    </source>
</reference>
<evidence type="ECO:0000256" key="1">
    <source>
        <dbReference type="ARBA" id="ARBA00023002"/>
    </source>
</evidence>
<sequence>MSKPLVFITGASGHIGFAALALLLKKGYRARIASRKLAKAQKLKDLPTIKSYVDSIFFVEIPDFLAKNAFDEAVKDVGYIVRVASPIPDDSLVGQVFDIKETYIAPAIQGDVGVLEAAQKSPSVKRVIITSSVAVLSPKGGSTSVGPDNLAPLPKIEKIAQNPWIAYRASKILANAAAQEWVEKHNPHFEVVHILPSYVQGRHEPATLAQDLVDRISSNSTMINFVLGHEETQPRPSDLVLADDVAATHVAALESKDRVAGDRACGEEIVSQGSRERCLVSWWRATWVWVEV</sequence>
<dbReference type="AlphaFoldDB" id="A0A0D2J2L4"/>
<dbReference type="RefSeq" id="XP_013277057.1">
    <property type="nucleotide sequence ID" value="XM_013421603.1"/>
</dbReference>
<evidence type="ECO:0000259" key="4">
    <source>
        <dbReference type="Pfam" id="PF01370"/>
    </source>
</evidence>
<comment type="similarity">
    <text evidence="2">Belongs to the NAD(P)-dependent epimerase/dehydratase family. Dihydroflavonol-4-reductase subfamily.</text>
</comment>
<dbReference type="SUPFAM" id="SSF51735">
    <property type="entry name" value="NAD(P)-binding Rossmann-fold domains"/>
    <property type="match status" value="1"/>
</dbReference>
<dbReference type="STRING" id="1442369.A0A0D2J2L4"/>
<dbReference type="OrthoDB" id="2735536at2759"/>
<accession>A0A0D2J2L4</accession>
<dbReference type="PANTHER" id="PTHR10366">
    <property type="entry name" value="NAD DEPENDENT EPIMERASE/DEHYDRATASE"/>
    <property type="match status" value="1"/>
</dbReference>
<name>A0A0D2J2L4_9EURO</name>
<feature type="transmembrane region" description="Helical" evidence="3">
    <location>
        <begin position="6"/>
        <end position="24"/>
    </location>
</feature>
<proteinExistence type="inferred from homology"/>
<keyword evidence="6" id="KW-1185">Reference proteome</keyword>
<dbReference type="InterPro" id="IPR001509">
    <property type="entry name" value="Epimerase_deHydtase"/>
</dbReference>
<keyword evidence="1" id="KW-0560">Oxidoreductase</keyword>
<evidence type="ECO:0000256" key="2">
    <source>
        <dbReference type="ARBA" id="ARBA00023445"/>
    </source>
</evidence>
<feature type="domain" description="NAD-dependent epimerase/dehydratase" evidence="4">
    <location>
        <begin position="6"/>
        <end position="259"/>
    </location>
</feature>
<dbReference type="GeneID" id="25289073"/>
<dbReference type="HOGENOM" id="CLU_007383_9_2_1"/>
<keyword evidence="3" id="KW-0472">Membrane</keyword>
<dbReference type="EMBL" id="KN847475">
    <property type="protein sequence ID" value="KIX09921.1"/>
    <property type="molecule type" value="Genomic_DNA"/>
</dbReference>
<organism evidence="5 6">
    <name type="scientific">Rhinocladiella mackenziei CBS 650.93</name>
    <dbReference type="NCBI Taxonomy" id="1442369"/>
    <lineage>
        <taxon>Eukaryota</taxon>
        <taxon>Fungi</taxon>
        <taxon>Dikarya</taxon>
        <taxon>Ascomycota</taxon>
        <taxon>Pezizomycotina</taxon>
        <taxon>Eurotiomycetes</taxon>
        <taxon>Chaetothyriomycetidae</taxon>
        <taxon>Chaetothyriales</taxon>
        <taxon>Herpotrichiellaceae</taxon>
        <taxon>Rhinocladiella</taxon>
    </lineage>
</organism>